<feature type="coiled-coil region" evidence="1">
    <location>
        <begin position="238"/>
        <end position="272"/>
    </location>
</feature>
<organism evidence="3 4">
    <name type="scientific">Euplotes crassus</name>
    <dbReference type="NCBI Taxonomy" id="5936"/>
    <lineage>
        <taxon>Eukaryota</taxon>
        <taxon>Sar</taxon>
        <taxon>Alveolata</taxon>
        <taxon>Ciliophora</taxon>
        <taxon>Intramacronucleata</taxon>
        <taxon>Spirotrichea</taxon>
        <taxon>Hypotrichia</taxon>
        <taxon>Euplotida</taxon>
        <taxon>Euplotidae</taxon>
        <taxon>Moneuplotes</taxon>
    </lineage>
</organism>
<feature type="region of interest" description="Disordered" evidence="2">
    <location>
        <begin position="353"/>
        <end position="405"/>
    </location>
</feature>
<gene>
    <name evidence="3" type="ORF">ECRASSUSDP1_LOCUS1573</name>
</gene>
<proteinExistence type="predicted"/>
<evidence type="ECO:0000256" key="1">
    <source>
        <dbReference type="SAM" id="Coils"/>
    </source>
</evidence>
<sequence>MFSEDGVAAGHHDSISTSSGYTPLTSKANILVKLRSRSVFNFTRDRCLNLDCSFKNRSNSRNRENVSTNHTTNADTHISCSRAYKRRHRGTLGEYLFTTQSLNNTFRFPRKSLYFDEISSNKPKFTPKEEPKNLTEEVVVIAPPTILNKKRIFSKPDPAADRQPGSGSKNFKEFMNNPYKYQKCSGKLGKHLQKSIHKKYTPQEALPRQKFTLKNLEKYTPGYLKCTENSNIREYMIVANLEGDKKLTKEQIKNLEDQIQTQRMKFMRKKDKMTGKNTDKDLGKFIKKCSKNKDLNMMSGNSLNGGKMNALKKERRKRVSKEAKSQKTAESSRTVLDPENNAIYISNRLQNSHDGLSLKGQKSTRKSKKSSRFNTEQPDLDCPKVISDNDSCQGSPLARSKSPSERTLNKYLQMLLDEKNGVNRKERSFKGKKPQNYDEIFESADSGKNISNDKLEWQSNQFEHELEEQQKKYHEQIEDHHQADQKRSRGDEYSSTQNGGSKNIYSSAQALDNQKVYSDASHQVIKQGRMDRIKYMDQENFKTFENLTDQAQGRNENIPYEALEQAVASRSNSPLIPRIRSKMTTKEHFLKSKKSKASVWVVPDSIKVYTEDDKKTGFNFQCEECVKDPSYVSTKKPPFLFIQ</sequence>
<feature type="compositionally biased region" description="Basic residues" evidence="2">
    <location>
        <begin position="362"/>
        <end position="371"/>
    </location>
</feature>
<keyword evidence="1" id="KW-0175">Coiled coil</keyword>
<name>A0AAD1U1N8_EUPCR</name>
<evidence type="ECO:0000256" key="2">
    <source>
        <dbReference type="SAM" id="MobiDB-lite"/>
    </source>
</evidence>
<feature type="region of interest" description="Disordered" evidence="2">
    <location>
        <begin position="468"/>
        <end position="504"/>
    </location>
</feature>
<evidence type="ECO:0000313" key="3">
    <source>
        <dbReference type="EMBL" id="CAI2360273.1"/>
    </source>
</evidence>
<dbReference type="Proteomes" id="UP001295684">
    <property type="component" value="Unassembled WGS sequence"/>
</dbReference>
<dbReference type="EMBL" id="CAMPGE010001481">
    <property type="protein sequence ID" value="CAI2360273.1"/>
    <property type="molecule type" value="Genomic_DNA"/>
</dbReference>
<protein>
    <submittedName>
        <fullName evidence="3">Uncharacterized protein</fullName>
    </submittedName>
</protein>
<reference evidence="3" key="1">
    <citation type="submission" date="2023-07" db="EMBL/GenBank/DDBJ databases">
        <authorList>
            <consortium name="AG Swart"/>
            <person name="Singh M."/>
            <person name="Singh A."/>
            <person name="Seah K."/>
            <person name="Emmerich C."/>
        </authorList>
    </citation>
    <scope>NUCLEOTIDE SEQUENCE</scope>
    <source>
        <strain evidence="3">DP1</strain>
    </source>
</reference>
<feature type="compositionally biased region" description="Polar residues" evidence="2">
    <location>
        <begin position="493"/>
        <end position="504"/>
    </location>
</feature>
<feature type="region of interest" description="Disordered" evidence="2">
    <location>
        <begin position="293"/>
        <end position="335"/>
    </location>
</feature>
<accession>A0AAD1U1N8</accession>
<keyword evidence="4" id="KW-1185">Reference proteome</keyword>
<feature type="compositionally biased region" description="Basic and acidic residues" evidence="2">
    <location>
        <begin position="468"/>
        <end position="492"/>
    </location>
</feature>
<dbReference type="AlphaFoldDB" id="A0AAD1U1N8"/>
<evidence type="ECO:0000313" key="4">
    <source>
        <dbReference type="Proteomes" id="UP001295684"/>
    </source>
</evidence>
<comment type="caution">
    <text evidence="3">The sequence shown here is derived from an EMBL/GenBank/DDBJ whole genome shotgun (WGS) entry which is preliminary data.</text>
</comment>